<dbReference type="PANTHER" id="PTHR47256">
    <property type="entry name" value="ZN(II)2CYS6 TRANSCRIPTION FACTOR (EUROFUNG)-RELATED"/>
    <property type="match status" value="1"/>
</dbReference>
<dbReference type="InterPro" id="IPR001138">
    <property type="entry name" value="Zn2Cys6_DnaBD"/>
</dbReference>
<feature type="region of interest" description="Disordered" evidence="3">
    <location>
        <begin position="1"/>
        <end position="49"/>
    </location>
</feature>
<dbReference type="RefSeq" id="XP_018705347.1">
    <property type="nucleotide sequence ID" value="XM_018847767.1"/>
</dbReference>
<feature type="compositionally biased region" description="Basic and acidic residues" evidence="3">
    <location>
        <begin position="213"/>
        <end position="233"/>
    </location>
</feature>
<dbReference type="PROSITE" id="PS50048">
    <property type="entry name" value="ZN2_CY6_FUNGAL_2"/>
    <property type="match status" value="1"/>
</dbReference>
<reference evidence="5 6" key="1">
    <citation type="journal article" date="2016" name="Genome Biol. Evol.">
        <title>Divergent and convergent evolution of fungal pathogenicity.</title>
        <authorList>
            <person name="Shang Y."/>
            <person name="Xiao G."/>
            <person name="Zheng P."/>
            <person name="Cen K."/>
            <person name="Zhan S."/>
            <person name="Wang C."/>
        </authorList>
    </citation>
    <scope>NUCLEOTIDE SEQUENCE [LARGE SCALE GENOMIC DNA]</scope>
    <source>
        <strain evidence="5 6">ARSEF 2679</strain>
    </source>
</reference>
<dbReference type="Proteomes" id="UP000076744">
    <property type="component" value="Unassembled WGS sequence"/>
</dbReference>
<organism evidence="5 6">
    <name type="scientific">Cordyceps fumosorosea (strain ARSEF 2679)</name>
    <name type="common">Isaria fumosorosea</name>
    <dbReference type="NCBI Taxonomy" id="1081104"/>
    <lineage>
        <taxon>Eukaryota</taxon>
        <taxon>Fungi</taxon>
        <taxon>Dikarya</taxon>
        <taxon>Ascomycota</taxon>
        <taxon>Pezizomycotina</taxon>
        <taxon>Sordariomycetes</taxon>
        <taxon>Hypocreomycetidae</taxon>
        <taxon>Hypocreales</taxon>
        <taxon>Cordycipitaceae</taxon>
        <taxon>Cordyceps</taxon>
    </lineage>
</organism>
<protein>
    <submittedName>
        <fullName evidence="5">Zn(2)-C6 fungal-type DNA-binding domain protein</fullName>
    </submittedName>
</protein>
<gene>
    <name evidence="5" type="ORF">ISF_04161</name>
</gene>
<name>A0A167YH72_CORFA</name>
<feature type="region of interest" description="Disordered" evidence="3">
    <location>
        <begin position="209"/>
        <end position="239"/>
    </location>
</feature>
<evidence type="ECO:0000313" key="5">
    <source>
        <dbReference type="EMBL" id="OAA66323.1"/>
    </source>
</evidence>
<dbReference type="GO" id="GO:0006351">
    <property type="term" value="P:DNA-templated transcription"/>
    <property type="evidence" value="ECO:0007669"/>
    <property type="project" value="InterPro"/>
</dbReference>
<dbReference type="Gene3D" id="4.10.240.10">
    <property type="entry name" value="Zn(2)-C6 fungal-type DNA-binding domain"/>
    <property type="match status" value="1"/>
</dbReference>
<evidence type="ECO:0000313" key="6">
    <source>
        <dbReference type="Proteomes" id="UP000076744"/>
    </source>
</evidence>
<dbReference type="Pfam" id="PF04082">
    <property type="entry name" value="Fungal_trans"/>
    <property type="match status" value="1"/>
</dbReference>
<dbReference type="GO" id="GO:0003677">
    <property type="term" value="F:DNA binding"/>
    <property type="evidence" value="ECO:0007669"/>
    <property type="project" value="UniProtKB-KW"/>
</dbReference>
<dbReference type="PROSITE" id="PS00463">
    <property type="entry name" value="ZN2_CY6_FUNGAL_1"/>
    <property type="match status" value="1"/>
</dbReference>
<keyword evidence="1" id="KW-0479">Metal-binding</keyword>
<evidence type="ECO:0000256" key="2">
    <source>
        <dbReference type="ARBA" id="ARBA00023242"/>
    </source>
</evidence>
<dbReference type="InterPro" id="IPR053187">
    <property type="entry name" value="Notoamide_regulator"/>
</dbReference>
<dbReference type="SUPFAM" id="SSF57701">
    <property type="entry name" value="Zn2/Cys6 DNA-binding domain"/>
    <property type="match status" value="1"/>
</dbReference>
<dbReference type="InterPro" id="IPR007219">
    <property type="entry name" value="XnlR_reg_dom"/>
</dbReference>
<comment type="caution">
    <text evidence="5">The sequence shown here is derived from an EMBL/GenBank/DDBJ whole genome shotgun (WGS) entry which is preliminary data.</text>
</comment>
<proteinExistence type="predicted"/>
<dbReference type="CDD" id="cd00067">
    <property type="entry name" value="GAL4"/>
    <property type="match status" value="1"/>
</dbReference>
<dbReference type="AlphaFoldDB" id="A0A167YH72"/>
<dbReference type="Pfam" id="PF00172">
    <property type="entry name" value="Zn_clus"/>
    <property type="match status" value="1"/>
</dbReference>
<dbReference type="OrthoDB" id="4868605at2759"/>
<dbReference type="STRING" id="1081104.A0A167YH72"/>
<dbReference type="GO" id="GO:0008270">
    <property type="term" value="F:zinc ion binding"/>
    <property type="evidence" value="ECO:0007669"/>
    <property type="project" value="InterPro"/>
</dbReference>
<dbReference type="EMBL" id="AZHB01000008">
    <property type="protein sequence ID" value="OAA66323.1"/>
    <property type="molecule type" value="Genomic_DNA"/>
</dbReference>
<dbReference type="SMART" id="SM00066">
    <property type="entry name" value="GAL4"/>
    <property type="match status" value="1"/>
</dbReference>
<keyword evidence="5" id="KW-0238">DNA-binding</keyword>
<dbReference type="CDD" id="cd12148">
    <property type="entry name" value="fungal_TF_MHR"/>
    <property type="match status" value="1"/>
</dbReference>
<feature type="compositionally biased region" description="Low complexity" evidence="3">
    <location>
        <begin position="9"/>
        <end position="31"/>
    </location>
</feature>
<keyword evidence="6" id="KW-1185">Reference proteome</keyword>
<evidence type="ECO:0000259" key="4">
    <source>
        <dbReference type="PROSITE" id="PS50048"/>
    </source>
</evidence>
<dbReference type="GO" id="GO:0000981">
    <property type="term" value="F:DNA-binding transcription factor activity, RNA polymerase II-specific"/>
    <property type="evidence" value="ECO:0007669"/>
    <property type="project" value="InterPro"/>
</dbReference>
<sequence length="745" mass="83979">MSEPPPPTQQQSSPPLSQQGRPALRPLLPAAARKRDATTPGSPARTTRTVTSRLTKTPNTAAACDNCRKHKTKCSGDRPACRRCAQRRLPCIYAARPGETEAQAVRRGYRALRARATEHEEVVALLRRLPEADAGNLLRRLRAGAPLAAVLNQVRAGDALLQMAVKPETRFRYVLPYRAEMPAACLGGGSNVYLDALRLYEAASVMPVTADDDGTKGEQRRPLPLDKSPRRQGETGSPAVRENEVAYFTPFHAARLVEPRLTDVKIGPWTHTCDDEPLMRELLGIFLRCEYQFTSAFHKDYFLEDLAAGRAEFCSSLLVNLVLAYASVCNPNLPNRSEYWNPDTLAYRFLAEARRLWELVAREPCLTTVQAGILFSVFYNLSGLDAVGQAYRIHAVALARELGIMDGPRPGDSARTQRGTAFTAWTMYNWETLVAFSFMHVPLVKDVPKWPLPDPEEDPDWYGQLWVQYPASATRVSLCFEQVFERKTRFRIIMHEFCEEAYGTSLGVNSFKAEGLRRKLQRWFEDLPESLDPRNIVLPSQLQIHMYYHHILLSIYEPLLEAGSAPYQHTPTEIVASSRRFMHTLVRIYFLRHGYEAMDLFIVVPLMILVDECLERMAAGGGPGGDDDDDAALDEPRATLMLVARGLHDQRRNHYLGEALWRVLRGKMRREELALLRRALGVDGEQGEEEQQEPAQVVRSHWPVSVVKKEDLDSKTLGNLFECYAHLNVDGDEVEDVPMKGSESR</sequence>
<dbReference type="GeneID" id="30020453"/>
<accession>A0A167YH72</accession>
<dbReference type="PANTHER" id="PTHR47256:SF1">
    <property type="entry name" value="ZN(II)2CYS6 TRANSCRIPTION FACTOR (EUROFUNG)"/>
    <property type="match status" value="1"/>
</dbReference>
<evidence type="ECO:0000256" key="3">
    <source>
        <dbReference type="SAM" id="MobiDB-lite"/>
    </source>
</evidence>
<feature type="domain" description="Zn(2)-C6 fungal-type" evidence="4">
    <location>
        <begin position="63"/>
        <end position="93"/>
    </location>
</feature>
<dbReference type="InterPro" id="IPR036864">
    <property type="entry name" value="Zn2-C6_fun-type_DNA-bd_sf"/>
</dbReference>
<keyword evidence="2" id="KW-0539">Nucleus</keyword>
<evidence type="ECO:0000256" key="1">
    <source>
        <dbReference type="ARBA" id="ARBA00022723"/>
    </source>
</evidence>